<evidence type="ECO:0000313" key="6">
    <source>
        <dbReference type="EMBL" id="KAJ5069461.1"/>
    </source>
</evidence>
<dbReference type="Pfam" id="PF00400">
    <property type="entry name" value="WD40"/>
    <property type="match status" value="2"/>
</dbReference>
<sequence>MNYLPEIYQKTHSLLLISIYDFSNIENNDKLILIIKKIIEHIKLLSIYKIPIQDFLSSFCYFMLDFYLVILKISKILKLFGKNYFKHSKNKFKHYFVLKTSKTTENLFDNFSTSFDDSNKLKQFIEEYQEKLEKQEKLIKNQDLKKLKQRIQKEQEIRMKDQKRTRSKLIPIFPRFPKQDELKNWKIIFKEMMKKKLNKTKDRKMIQVMRVSEFIIYKSRLLLSQTKCILYKIDTEKWRNGMITNYKYLMQINTLLGRSYNDLSQYFIFPIIFKNYNSLEIDLNNRQKIKQYNPEFYSFPKFLDSKSNFQHGKAIYQIQRIENQVAFAQFQQTIFPQNLNIIYKWNYSDQTLRTYDIKEKKTVFIQEQIHNDKITSLAICGDIIVTGGGDCCVNVWKFEHQSKPLILLSRLTGHTKKITSLAISKAHSIIVSGSKDLTCHIWDLKRLRYIRYLYELQHHPEFIQINEISGEIVVCSFSRIVVWNLNGNLIGKSKPMDNLSQKITSLGMSNKSQFCDEHVYLTGHYDGVVRFWKPTYNNNNFNNNFIQNDTNQTMSVFWELVCSDSPITAFISFKSNKYLYTGNSKGKIIEWSLPDKKYEQKVFDFQSFKNCSICGIEFNSQVLKHQCKSCQKAVCAKCSNHKQELIDLNIFTKS</sequence>
<dbReference type="InterPro" id="IPR036322">
    <property type="entry name" value="WD40_repeat_dom_sf"/>
</dbReference>
<dbReference type="InterPro" id="IPR036372">
    <property type="entry name" value="BEACH_dom_sf"/>
</dbReference>
<dbReference type="Gene3D" id="3.30.40.10">
    <property type="entry name" value="Zinc/RING finger domain, C3HC4 (zinc finger)"/>
    <property type="match status" value="1"/>
</dbReference>
<name>A0A9Q0R7G4_ANAIG</name>
<dbReference type="SMART" id="SM01026">
    <property type="entry name" value="Beach"/>
    <property type="match status" value="1"/>
</dbReference>
<dbReference type="Proteomes" id="UP001149090">
    <property type="component" value="Unassembled WGS sequence"/>
</dbReference>
<keyword evidence="1 3" id="KW-0853">WD repeat</keyword>
<dbReference type="EMBL" id="JAPDFW010000104">
    <property type="protein sequence ID" value="KAJ5069461.1"/>
    <property type="molecule type" value="Genomic_DNA"/>
</dbReference>
<dbReference type="SUPFAM" id="SSF81837">
    <property type="entry name" value="BEACH domain"/>
    <property type="match status" value="1"/>
</dbReference>
<proteinExistence type="predicted"/>
<dbReference type="InterPro" id="IPR000409">
    <property type="entry name" value="BEACH_dom"/>
</dbReference>
<dbReference type="InterPro" id="IPR051944">
    <property type="entry name" value="BEACH_domain_protein"/>
</dbReference>
<keyword evidence="2" id="KW-0677">Repeat</keyword>
<evidence type="ECO:0000259" key="5">
    <source>
        <dbReference type="SMART" id="SM01026"/>
    </source>
</evidence>
<feature type="domain" description="BEACH" evidence="5">
    <location>
        <begin position="235"/>
        <end position="417"/>
    </location>
</feature>
<feature type="repeat" description="WD" evidence="3">
    <location>
        <begin position="411"/>
        <end position="452"/>
    </location>
</feature>
<dbReference type="Pfam" id="PF02138">
    <property type="entry name" value="Beach"/>
    <property type="match status" value="1"/>
</dbReference>
<dbReference type="InterPro" id="IPR015943">
    <property type="entry name" value="WD40/YVTN_repeat-like_dom_sf"/>
</dbReference>
<dbReference type="InterPro" id="IPR001680">
    <property type="entry name" value="WD40_rpt"/>
</dbReference>
<protein>
    <submittedName>
        <fullName evidence="6">Beach domain-containing protein</fullName>
    </submittedName>
</protein>
<dbReference type="PANTHER" id="PTHR46108:SF4">
    <property type="entry name" value="BLUE CHEESE"/>
    <property type="match status" value="1"/>
</dbReference>
<dbReference type="InterPro" id="IPR013083">
    <property type="entry name" value="Znf_RING/FYVE/PHD"/>
</dbReference>
<gene>
    <name evidence="6" type="ORF">M0811_11634</name>
</gene>
<keyword evidence="4" id="KW-0175">Coiled coil</keyword>
<comment type="caution">
    <text evidence="6">The sequence shown here is derived from an EMBL/GenBank/DDBJ whole genome shotgun (WGS) entry which is preliminary data.</text>
</comment>
<evidence type="ECO:0000313" key="7">
    <source>
        <dbReference type="Proteomes" id="UP001149090"/>
    </source>
</evidence>
<dbReference type="PROSITE" id="PS00678">
    <property type="entry name" value="WD_REPEATS_1"/>
    <property type="match status" value="1"/>
</dbReference>
<dbReference type="Gene3D" id="2.130.10.10">
    <property type="entry name" value="YVTN repeat-like/Quinoprotein amine dehydrogenase"/>
    <property type="match status" value="1"/>
</dbReference>
<dbReference type="Gene3D" id="1.10.1540.10">
    <property type="entry name" value="BEACH domain"/>
    <property type="match status" value="1"/>
</dbReference>
<dbReference type="AlphaFoldDB" id="A0A9Q0R7G4"/>
<dbReference type="SMART" id="SM00320">
    <property type="entry name" value="WD40"/>
    <property type="match status" value="4"/>
</dbReference>
<reference evidence="6" key="1">
    <citation type="submission" date="2022-10" db="EMBL/GenBank/DDBJ databases">
        <title>Novel sulphate-reducing endosymbionts in the free-living metamonad Anaeramoeba.</title>
        <authorList>
            <person name="Jerlstrom-Hultqvist J."/>
            <person name="Cepicka I."/>
            <person name="Gallot-Lavallee L."/>
            <person name="Salas-Leiva D."/>
            <person name="Curtis B.A."/>
            <person name="Zahonova K."/>
            <person name="Pipaliya S."/>
            <person name="Dacks J."/>
            <person name="Roger A.J."/>
        </authorList>
    </citation>
    <scope>NUCLEOTIDE SEQUENCE</scope>
    <source>
        <strain evidence="6">BMAN</strain>
    </source>
</reference>
<accession>A0A9Q0R7G4</accession>
<evidence type="ECO:0000256" key="4">
    <source>
        <dbReference type="SAM" id="Coils"/>
    </source>
</evidence>
<feature type="coiled-coil region" evidence="4">
    <location>
        <begin position="118"/>
        <end position="164"/>
    </location>
</feature>
<keyword evidence="7" id="KW-1185">Reference proteome</keyword>
<evidence type="ECO:0000256" key="3">
    <source>
        <dbReference type="PROSITE-ProRule" id="PRU00221"/>
    </source>
</evidence>
<dbReference type="SUPFAM" id="SSF50978">
    <property type="entry name" value="WD40 repeat-like"/>
    <property type="match status" value="1"/>
</dbReference>
<dbReference type="PROSITE" id="PS50294">
    <property type="entry name" value="WD_REPEATS_REGION"/>
    <property type="match status" value="1"/>
</dbReference>
<organism evidence="6 7">
    <name type="scientific">Anaeramoeba ignava</name>
    <name type="common">Anaerobic marine amoeba</name>
    <dbReference type="NCBI Taxonomy" id="1746090"/>
    <lineage>
        <taxon>Eukaryota</taxon>
        <taxon>Metamonada</taxon>
        <taxon>Anaeramoebidae</taxon>
        <taxon>Anaeramoeba</taxon>
    </lineage>
</organism>
<dbReference type="SUPFAM" id="SSF57903">
    <property type="entry name" value="FYVE/PHD zinc finger"/>
    <property type="match status" value="1"/>
</dbReference>
<dbReference type="OrthoDB" id="10018316at2759"/>
<evidence type="ECO:0000256" key="1">
    <source>
        <dbReference type="ARBA" id="ARBA00022574"/>
    </source>
</evidence>
<dbReference type="PANTHER" id="PTHR46108">
    <property type="entry name" value="BLUE CHEESE"/>
    <property type="match status" value="1"/>
</dbReference>
<dbReference type="InterPro" id="IPR019775">
    <property type="entry name" value="WD40_repeat_CS"/>
</dbReference>
<dbReference type="PROSITE" id="PS50082">
    <property type="entry name" value="WD_REPEATS_2"/>
    <property type="match status" value="1"/>
</dbReference>
<evidence type="ECO:0000256" key="2">
    <source>
        <dbReference type="ARBA" id="ARBA00022737"/>
    </source>
</evidence>
<dbReference type="InterPro" id="IPR011011">
    <property type="entry name" value="Znf_FYVE_PHD"/>
</dbReference>